<dbReference type="Proteomes" id="UP000011223">
    <property type="component" value="Unassembled WGS sequence"/>
</dbReference>
<sequence>MIRRFFFICLALLTFSVTAYADNEQYVLDDGDWISIKVYGEEDLSMDILLSTRGRFDYPYLGRLEAAGKTVGQLQEIIQRGLKGDYLIDPKVTVNVMKFRKFYVNGEVHHPGGYDYQPGLTIGKAIAIAGGFTDRASRNKIQQTEAKSGKTENNVGLSKAVGPGDIIVVDQSFF</sequence>
<dbReference type="eggNOG" id="COG1596">
    <property type="taxonomic scope" value="Bacteria"/>
</dbReference>
<organism evidence="5 6">
    <name type="scientific">Grimontia indica</name>
    <dbReference type="NCBI Taxonomy" id="1056512"/>
    <lineage>
        <taxon>Bacteria</taxon>
        <taxon>Pseudomonadati</taxon>
        <taxon>Pseudomonadota</taxon>
        <taxon>Gammaproteobacteria</taxon>
        <taxon>Vibrionales</taxon>
        <taxon>Vibrionaceae</taxon>
        <taxon>Grimontia</taxon>
    </lineage>
</organism>
<dbReference type="PANTHER" id="PTHR33619:SF3">
    <property type="entry name" value="POLYSACCHARIDE EXPORT PROTEIN GFCE-RELATED"/>
    <property type="match status" value="1"/>
</dbReference>
<evidence type="ECO:0000259" key="4">
    <source>
        <dbReference type="Pfam" id="PF10531"/>
    </source>
</evidence>
<keyword evidence="6" id="KW-1185">Reference proteome</keyword>
<gene>
    <name evidence="5" type="ORF">D515_03444</name>
</gene>
<dbReference type="InterPro" id="IPR049712">
    <property type="entry name" value="Poly_export"/>
</dbReference>
<dbReference type="Pfam" id="PF10531">
    <property type="entry name" value="SLBB"/>
    <property type="match status" value="1"/>
</dbReference>
<comment type="caution">
    <text evidence="5">The sequence shown here is derived from an EMBL/GenBank/DDBJ whole genome shotgun (WGS) entry which is preliminary data.</text>
</comment>
<feature type="chain" id="PRO_5004350821" evidence="2">
    <location>
        <begin position="22"/>
        <end position="174"/>
    </location>
</feature>
<feature type="domain" description="Soluble ligand binding" evidence="4">
    <location>
        <begin position="101"/>
        <end position="145"/>
    </location>
</feature>
<evidence type="ECO:0000313" key="6">
    <source>
        <dbReference type="Proteomes" id="UP000011223"/>
    </source>
</evidence>
<protein>
    <submittedName>
        <fullName evidence="5">Capsular polysaccharide synthesis enzyme CpsC, polysaccharide export</fullName>
    </submittedName>
</protein>
<dbReference type="AlphaFoldDB" id="R1IR67"/>
<accession>R1IR67</accession>
<evidence type="ECO:0000256" key="1">
    <source>
        <dbReference type="ARBA" id="ARBA00022729"/>
    </source>
</evidence>
<dbReference type="PANTHER" id="PTHR33619">
    <property type="entry name" value="POLYSACCHARIDE EXPORT PROTEIN GFCE-RELATED"/>
    <property type="match status" value="1"/>
</dbReference>
<dbReference type="RefSeq" id="WP_002541255.1">
    <property type="nucleotide sequence ID" value="NZ_ANFM02000040.1"/>
</dbReference>
<dbReference type="EMBL" id="ANFM02000040">
    <property type="protein sequence ID" value="EOD77830.1"/>
    <property type="molecule type" value="Genomic_DNA"/>
</dbReference>
<evidence type="ECO:0000259" key="3">
    <source>
        <dbReference type="Pfam" id="PF02563"/>
    </source>
</evidence>
<dbReference type="InterPro" id="IPR003715">
    <property type="entry name" value="Poly_export_N"/>
</dbReference>
<dbReference type="GO" id="GO:0015159">
    <property type="term" value="F:polysaccharide transmembrane transporter activity"/>
    <property type="evidence" value="ECO:0007669"/>
    <property type="project" value="InterPro"/>
</dbReference>
<name>R1IR67_9GAMM</name>
<proteinExistence type="predicted"/>
<evidence type="ECO:0000313" key="5">
    <source>
        <dbReference type="EMBL" id="EOD77830.1"/>
    </source>
</evidence>
<feature type="domain" description="Polysaccharide export protein N-terminal" evidence="3">
    <location>
        <begin position="22"/>
        <end position="96"/>
    </location>
</feature>
<reference evidence="5 6" key="1">
    <citation type="journal article" date="2014" name="PLoS ONE">
        <title>Grimontia indica AK16(T), sp. nov., Isolated from a Seawater Sample Reports the Presence of Pathogenic Genes Similar to Vibrio Genus.</title>
        <authorList>
            <person name="Singh A."/>
            <person name="Vaidya B."/>
            <person name="Khatri I."/>
            <person name="Srinivas T.N."/>
            <person name="Subramanian S."/>
            <person name="Korpole S."/>
            <person name="Pinnaka A.K."/>
        </authorList>
    </citation>
    <scope>NUCLEOTIDE SEQUENCE [LARGE SCALE GENOMIC DNA]</scope>
    <source>
        <strain evidence="5 6">AK16</strain>
    </source>
</reference>
<dbReference type="Pfam" id="PF02563">
    <property type="entry name" value="Poly_export"/>
    <property type="match status" value="1"/>
</dbReference>
<keyword evidence="1 2" id="KW-0732">Signal</keyword>
<dbReference type="InterPro" id="IPR019554">
    <property type="entry name" value="Soluble_ligand-bd"/>
</dbReference>
<feature type="signal peptide" evidence="2">
    <location>
        <begin position="1"/>
        <end position="21"/>
    </location>
</feature>
<evidence type="ECO:0000256" key="2">
    <source>
        <dbReference type="SAM" id="SignalP"/>
    </source>
</evidence>
<dbReference type="Gene3D" id="3.30.1950.10">
    <property type="entry name" value="wza like domain"/>
    <property type="match status" value="1"/>
</dbReference>